<protein>
    <submittedName>
        <fullName evidence="1">Transmembrane protein, putative</fullName>
    </submittedName>
</protein>
<dbReference type="EnsemblPlants" id="AES76281">
    <property type="protein sequence ID" value="AES76281"/>
    <property type="gene ID" value="MTR_6g074900"/>
</dbReference>
<evidence type="ECO:0000313" key="1">
    <source>
        <dbReference type="EMBL" id="AES76281.1"/>
    </source>
</evidence>
<proteinExistence type="predicted"/>
<reference evidence="1 3" key="2">
    <citation type="journal article" date="2014" name="BMC Genomics">
        <title>An improved genome release (version Mt4.0) for the model legume Medicago truncatula.</title>
        <authorList>
            <person name="Tang H."/>
            <person name="Krishnakumar V."/>
            <person name="Bidwell S."/>
            <person name="Rosen B."/>
            <person name="Chan A."/>
            <person name="Zhou S."/>
            <person name="Gentzbittel L."/>
            <person name="Childs K.L."/>
            <person name="Yandell M."/>
            <person name="Gundlach H."/>
            <person name="Mayer K.F."/>
            <person name="Schwartz D.C."/>
            <person name="Town C.D."/>
        </authorList>
    </citation>
    <scope>GENOME REANNOTATION</scope>
    <source>
        <strain evidence="2 3">cv. Jemalong A17</strain>
    </source>
</reference>
<dbReference type="AlphaFoldDB" id="G7KJN7"/>
<keyword evidence="3" id="KW-1185">Reference proteome</keyword>
<reference evidence="1 3" key="1">
    <citation type="journal article" date="2011" name="Nature">
        <title>The Medicago genome provides insight into the evolution of rhizobial symbioses.</title>
        <authorList>
            <person name="Young N.D."/>
            <person name="Debelle F."/>
            <person name="Oldroyd G.E."/>
            <person name="Geurts R."/>
            <person name="Cannon S.B."/>
            <person name="Udvardi M.K."/>
            <person name="Benedito V.A."/>
            <person name="Mayer K.F."/>
            <person name="Gouzy J."/>
            <person name="Schoof H."/>
            <person name="Van de Peer Y."/>
            <person name="Proost S."/>
            <person name="Cook D.R."/>
            <person name="Meyers B.C."/>
            <person name="Spannagl M."/>
            <person name="Cheung F."/>
            <person name="De Mita S."/>
            <person name="Krishnakumar V."/>
            <person name="Gundlach H."/>
            <person name="Zhou S."/>
            <person name="Mudge J."/>
            <person name="Bharti A.K."/>
            <person name="Murray J.D."/>
            <person name="Naoumkina M.A."/>
            <person name="Rosen B."/>
            <person name="Silverstein K.A."/>
            <person name="Tang H."/>
            <person name="Rombauts S."/>
            <person name="Zhao P.X."/>
            <person name="Zhou P."/>
            <person name="Barbe V."/>
            <person name="Bardou P."/>
            <person name="Bechner M."/>
            <person name="Bellec A."/>
            <person name="Berger A."/>
            <person name="Berges H."/>
            <person name="Bidwell S."/>
            <person name="Bisseling T."/>
            <person name="Choisne N."/>
            <person name="Couloux A."/>
            <person name="Denny R."/>
            <person name="Deshpande S."/>
            <person name="Dai X."/>
            <person name="Doyle J.J."/>
            <person name="Dudez A.M."/>
            <person name="Farmer A.D."/>
            <person name="Fouteau S."/>
            <person name="Franken C."/>
            <person name="Gibelin C."/>
            <person name="Gish J."/>
            <person name="Goldstein S."/>
            <person name="Gonzalez A.J."/>
            <person name="Green P.J."/>
            <person name="Hallab A."/>
            <person name="Hartog M."/>
            <person name="Hua A."/>
            <person name="Humphray S.J."/>
            <person name="Jeong D.H."/>
            <person name="Jing Y."/>
            <person name="Jocker A."/>
            <person name="Kenton S.M."/>
            <person name="Kim D.J."/>
            <person name="Klee K."/>
            <person name="Lai H."/>
            <person name="Lang C."/>
            <person name="Lin S."/>
            <person name="Macmil S.L."/>
            <person name="Magdelenat G."/>
            <person name="Matthews L."/>
            <person name="McCorrison J."/>
            <person name="Monaghan E.L."/>
            <person name="Mun J.H."/>
            <person name="Najar F.Z."/>
            <person name="Nicholson C."/>
            <person name="Noirot C."/>
            <person name="O'Bleness M."/>
            <person name="Paule C.R."/>
            <person name="Poulain J."/>
            <person name="Prion F."/>
            <person name="Qin B."/>
            <person name="Qu C."/>
            <person name="Retzel E.F."/>
            <person name="Riddle C."/>
            <person name="Sallet E."/>
            <person name="Samain S."/>
            <person name="Samson N."/>
            <person name="Sanders I."/>
            <person name="Saurat O."/>
            <person name="Scarpelli C."/>
            <person name="Schiex T."/>
            <person name="Segurens B."/>
            <person name="Severin A.J."/>
            <person name="Sherrier D.J."/>
            <person name="Shi R."/>
            <person name="Sims S."/>
            <person name="Singer S.R."/>
            <person name="Sinharoy S."/>
            <person name="Sterck L."/>
            <person name="Viollet A."/>
            <person name="Wang B.B."/>
            <person name="Wang K."/>
            <person name="Wang M."/>
            <person name="Wang X."/>
            <person name="Warfsmann J."/>
            <person name="Weissenbach J."/>
            <person name="White D.D."/>
            <person name="White J.D."/>
            <person name="Wiley G.B."/>
            <person name="Wincker P."/>
            <person name="Xing Y."/>
            <person name="Yang L."/>
            <person name="Yao Z."/>
            <person name="Ying F."/>
            <person name="Zhai J."/>
            <person name="Zhou L."/>
            <person name="Zuber A."/>
            <person name="Denarie J."/>
            <person name="Dixon R.A."/>
            <person name="May G.D."/>
            <person name="Schwartz D.C."/>
            <person name="Rogers J."/>
            <person name="Quetier F."/>
            <person name="Town C.D."/>
            <person name="Roe B.A."/>
        </authorList>
    </citation>
    <scope>NUCLEOTIDE SEQUENCE [LARGE SCALE GENOMIC DNA]</scope>
    <source>
        <strain evidence="1">A17</strain>
        <strain evidence="2 3">cv. Jemalong A17</strain>
    </source>
</reference>
<accession>G7KJN7</accession>
<reference evidence="2" key="3">
    <citation type="submission" date="2015-04" db="UniProtKB">
        <authorList>
            <consortium name="EnsemblPlants"/>
        </authorList>
    </citation>
    <scope>IDENTIFICATION</scope>
    <source>
        <strain evidence="2">cv. Jemalong A17</strain>
    </source>
</reference>
<keyword evidence="1" id="KW-0472">Membrane</keyword>
<dbReference type="Proteomes" id="UP000002051">
    <property type="component" value="Chromosome 6"/>
</dbReference>
<gene>
    <name evidence="1" type="ordered locus">MTR_6g074900</name>
</gene>
<name>G7KJN7_MEDTR</name>
<organism evidence="1 3">
    <name type="scientific">Medicago truncatula</name>
    <name type="common">Barrel medic</name>
    <name type="synonym">Medicago tribuloides</name>
    <dbReference type="NCBI Taxonomy" id="3880"/>
    <lineage>
        <taxon>Eukaryota</taxon>
        <taxon>Viridiplantae</taxon>
        <taxon>Streptophyta</taxon>
        <taxon>Embryophyta</taxon>
        <taxon>Tracheophyta</taxon>
        <taxon>Spermatophyta</taxon>
        <taxon>Magnoliopsida</taxon>
        <taxon>eudicotyledons</taxon>
        <taxon>Gunneridae</taxon>
        <taxon>Pentapetalae</taxon>
        <taxon>rosids</taxon>
        <taxon>fabids</taxon>
        <taxon>Fabales</taxon>
        <taxon>Fabaceae</taxon>
        <taxon>Papilionoideae</taxon>
        <taxon>50 kb inversion clade</taxon>
        <taxon>NPAAA clade</taxon>
        <taxon>Hologalegina</taxon>
        <taxon>IRL clade</taxon>
        <taxon>Trifolieae</taxon>
        <taxon>Medicago</taxon>
    </lineage>
</organism>
<evidence type="ECO:0000313" key="3">
    <source>
        <dbReference type="Proteomes" id="UP000002051"/>
    </source>
</evidence>
<dbReference type="PaxDb" id="3880-AES76281"/>
<keyword evidence="1" id="KW-0812">Transmembrane</keyword>
<dbReference type="EMBL" id="CM001222">
    <property type="protein sequence ID" value="AES76281.1"/>
    <property type="molecule type" value="Genomic_DNA"/>
</dbReference>
<sequence>MGAANSFFGTKVILKGDLPEVEMYKKKVLVVWLGLCSVVIEEIGFRFGIYEEEALCYFVMGFPVFVYVKGVRTTSIISLLTVNGFVKREFRNIHGIWSA</sequence>
<evidence type="ECO:0000313" key="2">
    <source>
        <dbReference type="EnsemblPlants" id="AES76281"/>
    </source>
</evidence>
<dbReference type="HOGENOM" id="CLU_2323978_0_0_1"/>